<reference evidence="1" key="1">
    <citation type="submission" date="2020-08" db="EMBL/GenBank/DDBJ databases">
        <title>Whole genome shotgun sequence of Actinocatenispora sera NBRC 101916.</title>
        <authorList>
            <person name="Komaki H."/>
            <person name="Tamura T."/>
        </authorList>
    </citation>
    <scope>NUCLEOTIDE SEQUENCE</scope>
    <source>
        <strain evidence="1">NBRC 101916</strain>
    </source>
</reference>
<accession>A0A810KTM3</accession>
<dbReference type="AlphaFoldDB" id="A0A810KTM3"/>
<protein>
    <submittedName>
        <fullName evidence="1">Uncharacterized protein</fullName>
    </submittedName>
</protein>
<sequence length="723" mass="74897">MLTVLGLVMTGGAAHADGGGRRPGGGSGGVAGGVSGAAAGAQITLATGQRVGVGPGGVLTAHPTGLSWSTGSDGDRYAIPPAAAPYLGRPLDRSLFDVTELAKLGAGKRIPVRMTFAAGVTPSAPPGVTLTTVDGATAGGYLTADSTRTFGAAVRAAIGADVRAGRPAGSGELVPGLTGMRLASGASRQVSPHYAQAIVEFRATDLAGAATTTGVHLVNTDDARRADVYVSVVDGIGRVAVPVGHYSFTASFRDFDEQGEQTGLHYVIGADVTVDAGDTTTVPVAETAATARVSVATPRPSLPAQAIVRFVRQDAVGGGIEEFQGVAGDDVLYVSPRPAAQIGRLHYVLQFCRQSPAGVEAYRYDVAFAFDHIPADESLRVEPAHLATVHQHFFGDPAQARDTGMLYSGAYDDVLAHTPTMLNPSPVQQMPGEVTDYVGTADGGGWIQAIVNGNGLPFWGQPRRYLAGHEYDVDWGRGPLVPGVGQYPEPAGCVACLAGDTFDVGLQAAVDSDGHVTGFMPRGVDTRFRLYRNGTLLADRPMPYLDAQFTADPAESADFRMRYEVDRTGVATVSQATRSVTVLTFRYAPSTAVAMPAPGSCAGQSADTPCRVLPVLSASYRLAVDAHNTSDLATQTMQLRVGHQRYGKFGSTAPITSVRVEVSTDDGSSWQPARVVGTHGRYQVSWANPAAARGSSPSLRLTATDALGGTLTQTITAAYTIAG</sequence>
<name>A0A810KTM3_9ACTN</name>
<dbReference type="OrthoDB" id="5167143at2"/>
<gene>
    <name evidence="1" type="ORF">Asera_04420</name>
</gene>
<dbReference type="Proteomes" id="UP000680750">
    <property type="component" value="Chromosome"/>
</dbReference>
<dbReference type="KEGG" id="aser:Asera_04420"/>
<proteinExistence type="predicted"/>
<evidence type="ECO:0000313" key="1">
    <source>
        <dbReference type="EMBL" id="BCJ26334.1"/>
    </source>
</evidence>
<dbReference type="RefSeq" id="WP_030448861.1">
    <property type="nucleotide sequence ID" value="NZ_AP023354.1"/>
</dbReference>
<keyword evidence="2" id="KW-1185">Reference proteome</keyword>
<dbReference type="EMBL" id="AP023354">
    <property type="protein sequence ID" value="BCJ26334.1"/>
    <property type="molecule type" value="Genomic_DNA"/>
</dbReference>
<organism evidence="1 2">
    <name type="scientific">Actinocatenispora sera</name>
    <dbReference type="NCBI Taxonomy" id="390989"/>
    <lineage>
        <taxon>Bacteria</taxon>
        <taxon>Bacillati</taxon>
        <taxon>Actinomycetota</taxon>
        <taxon>Actinomycetes</taxon>
        <taxon>Micromonosporales</taxon>
        <taxon>Micromonosporaceae</taxon>
        <taxon>Actinocatenispora</taxon>
    </lineage>
</organism>
<evidence type="ECO:0000313" key="2">
    <source>
        <dbReference type="Proteomes" id="UP000680750"/>
    </source>
</evidence>